<evidence type="ECO:0000256" key="1">
    <source>
        <dbReference type="SAM" id="MobiDB-lite"/>
    </source>
</evidence>
<reference evidence="2 3" key="1">
    <citation type="submission" date="2016-10" db="EMBL/GenBank/DDBJ databases">
        <authorList>
            <person name="Varghese N."/>
            <person name="Submissions S."/>
        </authorList>
    </citation>
    <scope>NUCLEOTIDE SEQUENCE [LARGE SCALE GENOMIC DNA]</scope>
    <source>
        <strain evidence="2 3">DSM 11449</strain>
    </source>
</reference>
<proteinExistence type="predicted"/>
<dbReference type="RefSeq" id="WP_016420006.1">
    <property type="nucleotide sequence ID" value="NZ_FNND01000002.1"/>
</dbReference>
<feature type="compositionally biased region" description="Polar residues" evidence="1">
    <location>
        <begin position="100"/>
        <end position="113"/>
    </location>
</feature>
<evidence type="ECO:0000313" key="3">
    <source>
        <dbReference type="Proteomes" id="UP000182771"/>
    </source>
</evidence>
<organism evidence="2 3">
    <name type="scientific">Capnocytophaga granulosa</name>
    <dbReference type="NCBI Taxonomy" id="45242"/>
    <lineage>
        <taxon>Bacteria</taxon>
        <taxon>Pseudomonadati</taxon>
        <taxon>Bacteroidota</taxon>
        <taxon>Flavobacteriia</taxon>
        <taxon>Flavobacteriales</taxon>
        <taxon>Flavobacteriaceae</taxon>
        <taxon>Capnocytophaga</taxon>
    </lineage>
</organism>
<gene>
    <name evidence="2" type="ORF">SAMN05444420_102432</name>
</gene>
<dbReference type="AlphaFoldDB" id="A0A1H2U6A4"/>
<evidence type="ECO:0000313" key="2">
    <source>
        <dbReference type="EMBL" id="SDW51705.1"/>
    </source>
</evidence>
<protein>
    <recommendedName>
        <fullName evidence="4">YD repeat-containing protein</fullName>
    </recommendedName>
</protein>
<dbReference type="Proteomes" id="UP000182771">
    <property type="component" value="Unassembled WGS sequence"/>
</dbReference>
<keyword evidence="3" id="KW-1185">Reference proteome</keyword>
<dbReference type="EMBL" id="FNND01000002">
    <property type="protein sequence ID" value="SDW51705.1"/>
    <property type="molecule type" value="Genomic_DNA"/>
</dbReference>
<accession>A0A1H2U6A4</accession>
<comment type="caution">
    <text evidence="2">The sequence shown here is derived from an EMBL/GenBank/DDBJ whole genome shotgun (WGS) entry which is preliminary data.</text>
</comment>
<evidence type="ECO:0008006" key="4">
    <source>
        <dbReference type="Google" id="ProtNLM"/>
    </source>
</evidence>
<name>A0A1H2U6A4_9FLAO</name>
<dbReference type="GeneID" id="85016521"/>
<feature type="region of interest" description="Disordered" evidence="1">
    <location>
        <begin position="88"/>
        <end position="113"/>
    </location>
</feature>
<sequence>MEGGNLVKEVLQLKEANGQVKRTVETVYEYDLSIKNPNLSIETRLVKTYFYQSTTYSPETVSKNVLTKRTTTSPVTEENRSSVFTYQKNDQGYPTEVNERTSGNTRSCTAYQY</sequence>